<dbReference type="Proteomes" id="UP000827092">
    <property type="component" value="Unassembled WGS sequence"/>
</dbReference>
<proteinExistence type="predicted"/>
<comment type="caution">
    <text evidence="1">The sequence shown here is derived from an EMBL/GenBank/DDBJ whole genome shotgun (WGS) entry which is preliminary data.</text>
</comment>
<organism evidence="1 2">
    <name type="scientific">Oedothorax gibbosus</name>
    <dbReference type="NCBI Taxonomy" id="931172"/>
    <lineage>
        <taxon>Eukaryota</taxon>
        <taxon>Metazoa</taxon>
        <taxon>Ecdysozoa</taxon>
        <taxon>Arthropoda</taxon>
        <taxon>Chelicerata</taxon>
        <taxon>Arachnida</taxon>
        <taxon>Araneae</taxon>
        <taxon>Araneomorphae</taxon>
        <taxon>Entelegynae</taxon>
        <taxon>Araneoidea</taxon>
        <taxon>Linyphiidae</taxon>
        <taxon>Erigoninae</taxon>
        <taxon>Oedothorax</taxon>
    </lineage>
</organism>
<evidence type="ECO:0000313" key="2">
    <source>
        <dbReference type="Proteomes" id="UP000827092"/>
    </source>
</evidence>
<evidence type="ECO:0000313" key="1">
    <source>
        <dbReference type="EMBL" id="KAG8173573.1"/>
    </source>
</evidence>
<sequence length="79" mass="9040">MTKQKKRNAHNSYSQQRTNGGLDWAKCLIVEHPSHGGRRYKTNKAINKQSSLILECLKPWSFSRPSMGHKPIDLVTVHV</sequence>
<gene>
    <name evidence="1" type="ORF">JTE90_008219</name>
</gene>
<protein>
    <submittedName>
        <fullName evidence="1">Uncharacterized protein</fullName>
    </submittedName>
</protein>
<accession>A0AAV6TP72</accession>
<dbReference type="EMBL" id="JAFNEN010001635">
    <property type="protein sequence ID" value="KAG8173573.1"/>
    <property type="molecule type" value="Genomic_DNA"/>
</dbReference>
<name>A0AAV6TP72_9ARAC</name>
<keyword evidence="2" id="KW-1185">Reference proteome</keyword>
<reference evidence="1 2" key="1">
    <citation type="journal article" date="2022" name="Nat. Ecol. Evol.">
        <title>A masculinizing supergene underlies an exaggerated male reproductive morph in a spider.</title>
        <authorList>
            <person name="Hendrickx F."/>
            <person name="De Corte Z."/>
            <person name="Sonet G."/>
            <person name="Van Belleghem S.M."/>
            <person name="Kostlbacher S."/>
            <person name="Vangestel C."/>
        </authorList>
    </citation>
    <scope>NUCLEOTIDE SEQUENCE [LARGE SCALE GENOMIC DNA]</scope>
    <source>
        <strain evidence="1">W744_W776</strain>
    </source>
</reference>
<dbReference type="AlphaFoldDB" id="A0AAV6TP72"/>